<gene>
    <name evidence="1" type="ORF">CY0110_28519</name>
</gene>
<proteinExistence type="predicted"/>
<protein>
    <submittedName>
        <fullName evidence="1">Uncharacterized protein</fullName>
    </submittedName>
</protein>
<dbReference type="EMBL" id="AAXW01000007">
    <property type="protein sequence ID" value="EAZ92381.1"/>
    <property type="molecule type" value="Genomic_DNA"/>
</dbReference>
<dbReference type="OrthoDB" id="9848849at2"/>
<keyword evidence="2" id="KW-1185">Reference proteome</keyword>
<sequence length="85" mass="9814">MDMHEYHLGFLNEAVQLSVEKQIDVETALEMLLQQNQSPESNLTENYISTKKDRDIDNDFSGSQLEKHLAKLNAVFSVILLSNWF</sequence>
<evidence type="ECO:0000313" key="1">
    <source>
        <dbReference type="EMBL" id="EAZ92381.1"/>
    </source>
</evidence>
<accession>A3IML2</accession>
<dbReference type="RefSeq" id="WP_008274618.1">
    <property type="nucleotide sequence ID" value="NZ_AAXW01000007.1"/>
</dbReference>
<organism evidence="1 2">
    <name type="scientific">Crocosphaera chwakensis CCY0110</name>
    <dbReference type="NCBI Taxonomy" id="391612"/>
    <lineage>
        <taxon>Bacteria</taxon>
        <taxon>Bacillati</taxon>
        <taxon>Cyanobacteriota</taxon>
        <taxon>Cyanophyceae</taxon>
        <taxon>Oscillatoriophycideae</taxon>
        <taxon>Chroococcales</taxon>
        <taxon>Aphanothecaceae</taxon>
        <taxon>Crocosphaera</taxon>
        <taxon>Crocosphaera chwakensis</taxon>
    </lineage>
</organism>
<comment type="caution">
    <text evidence="1">The sequence shown here is derived from an EMBL/GenBank/DDBJ whole genome shotgun (WGS) entry which is preliminary data.</text>
</comment>
<reference evidence="1 2" key="1">
    <citation type="submission" date="2007-03" db="EMBL/GenBank/DDBJ databases">
        <authorList>
            <person name="Stal L."/>
            <person name="Ferriera S."/>
            <person name="Johnson J."/>
            <person name="Kravitz S."/>
            <person name="Beeson K."/>
            <person name="Sutton G."/>
            <person name="Rogers Y.-H."/>
            <person name="Friedman R."/>
            <person name="Frazier M."/>
            <person name="Venter J.C."/>
        </authorList>
    </citation>
    <scope>NUCLEOTIDE SEQUENCE [LARGE SCALE GENOMIC DNA]</scope>
    <source>
        <strain evidence="1 2">CCY0110</strain>
    </source>
</reference>
<dbReference type="Proteomes" id="UP000003781">
    <property type="component" value="Unassembled WGS sequence"/>
</dbReference>
<name>A3IML2_9CHRO</name>
<evidence type="ECO:0000313" key="2">
    <source>
        <dbReference type="Proteomes" id="UP000003781"/>
    </source>
</evidence>
<dbReference type="AlphaFoldDB" id="A3IML2"/>